<gene>
    <name evidence="3" type="ORF">AGRI_07970</name>
</gene>
<feature type="signal peptide" evidence="1">
    <location>
        <begin position="1"/>
        <end position="21"/>
    </location>
</feature>
<dbReference type="PATRIC" id="fig|1195246.3.peg.1565"/>
<keyword evidence="1" id="KW-0732">Signal</keyword>
<name>I8U5Y5_9ALTE</name>
<dbReference type="Gene3D" id="3.30.750.170">
    <property type="match status" value="1"/>
</dbReference>
<feature type="domain" description="PDZ" evidence="2">
    <location>
        <begin position="144"/>
        <end position="219"/>
    </location>
</feature>
<dbReference type="PROSITE" id="PS50106">
    <property type="entry name" value="PDZ"/>
    <property type="match status" value="1"/>
</dbReference>
<dbReference type="InterPro" id="IPR029045">
    <property type="entry name" value="ClpP/crotonase-like_dom_sf"/>
</dbReference>
<dbReference type="InterPro" id="IPR005151">
    <property type="entry name" value="Tail-specific_protease"/>
</dbReference>
<dbReference type="PANTHER" id="PTHR32060:SF30">
    <property type="entry name" value="CARBOXY-TERMINAL PROCESSING PROTEASE CTPA"/>
    <property type="match status" value="1"/>
</dbReference>
<evidence type="ECO:0000259" key="2">
    <source>
        <dbReference type="PROSITE" id="PS50106"/>
    </source>
</evidence>
<dbReference type="GO" id="GO:0007165">
    <property type="term" value="P:signal transduction"/>
    <property type="evidence" value="ECO:0007669"/>
    <property type="project" value="TreeGrafter"/>
</dbReference>
<dbReference type="SUPFAM" id="SSF52096">
    <property type="entry name" value="ClpP/crotonase"/>
    <property type="match status" value="1"/>
</dbReference>
<dbReference type="GO" id="GO:0006508">
    <property type="term" value="P:proteolysis"/>
    <property type="evidence" value="ECO:0007669"/>
    <property type="project" value="InterPro"/>
</dbReference>
<dbReference type="SUPFAM" id="SSF50156">
    <property type="entry name" value="PDZ domain-like"/>
    <property type="match status" value="1"/>
</dbReference>
<dbReference type="AlphaFoldDB" id="I8U5Y5"/>
<feature type="chain" id="PRO_5003714770" evidence="1">
    <location>
        <begin position="22"/>
        <end position="554"/>
    </location>
</feature>
<dbReference type="EMBL" id="AKKU01000015">
    <property type="protein sequence ID" value="EIW88706.1"/>
    <property type="molecule type" value="Genomic_DNA"/>
</dbReference>
<organism evidence="3 4">
    <name type="scientific">Alishewanella agri BL06</name>
    <dbReference type="NCBI Taxonomy" id="1195246"/>
    <lineage>
        <taxon>Bacteria</taxon>
        <taxon>Pseudomonadati</taxon>
        <taxon>Pseudomonadota</taxon>
        <taxon>Gammaproteobacteria</taxon>
        <taxon>Alteromonadales</taxon>
        <taxon>Alteromonadaceae</taxon>
        <taxon>Alishewanella</taxon>
    </lineage>
</organism>
<dbReference type="GO" id="GO:0008236">
    <property type="term" value="F:serine-type peptidase activity"/>
    <property type="evidence" value="ECO:0007669"/>
    <property type="project" value="InterPro"/>
</dbReference>
<accession>I8U5Y5</accession>
<evidence type="ECO:0000256" key="1">
    <source>
        <dbReference type="SAM" id="SignalP"/>
    </source>
</evidence>
<dbReference type="RefSeq" id="WP_008984460.1">
    <property type="nucleotide sequence ID" value="NZ_AKKU01000015.1"/>
</dbReference>
<dbReference type="Pfam" id="PF03572">
    <property type="entry name" value="Peptidase_S41"/>
    <property type="match status" value="1"/>
</dbReference>
<sequence length="554" mass="59786">MISKKSLTMSLLSLSVITLTACGGGGSGGSAGGGGGSGNTTPTAPTWVAGQFPAESTLKNFCQTPRTGTDPFNSNRPYPDRAGTAMHEKMWLRSWTNNTYLWYREVVDRDPAPYSVAQYFNLLKTEQLTDSGTPKDNFHFTENTAEYQQQTQAGVSAGYGIRWSFGRNTPPRELTIAYTEPNSPAANAGLVRGDRLLSVNGIDFVNDNTQAGVDLLNRALFPSATGQRFDFVFESAAGARKAVSMTSANVAASPVQNVRVLDTFAGKVGYVQFNSHIALAQQQLISAVNQFADANIDELVIDLRYNGGGLLALASQLGYMVTGPNIIQGSFFERTIFNDKYPNTNPVTGQTLSPVPFYSKVIDYEAGRLTDTDLPSLNLSRVFILSTGNTCSASEAFINGLRGIDVEVILIGDQTCGKPYGFYPTDNCGTTYFTIQFTGVNAKGFGEYADGFIPKTNPVFQADVKGCPLADDFSKQLGDPAERLLGAAVYYAQNDRCPMVEAGSAGFGSLQMSDNHARVDDDAAGKMRLLDPRYQDILFNNKLMTELQPAEGNP</sequence>
<dbReference type="Gene3D" id="2.30.42.10">
    <property type="match status" value="1"/>
</dbReference>
<comment type="caution">
    <text evidence="3">The sequence shown here is derived from an EMBL/GenBank/DDBJ whole genome shotgun (WGS) entry which is preliminary data.</text>
</comment>
<dbReference type="PANTHER" id="PTHR32060">
    <property type="entry name" value="TAIL-SPECIFIC PROTEASE"/>
    <property type="match status" value="1"/>
</dbReference>
<dbReference type="GO" id="GO:0004175">
    <property type="term" value="F:endopeptidase activity"/>
    <property type="evidence" value="ECO:0007669"/>
    <property type="project" value="TreeGrafter"/>
</dbReference>
<proteinExistence type="predicted"/>
<dbReference type="InterPro" id="IPR036034">
    <property type="entry name" value="PDZ_sf"/>
</dbReference>
<reference evidence="3 4" key="1">
    <citation type="journal article" date="2012" name="J. Bacteriol.">
        <title>Genome Sequence of Pectin-Degrading Alishewanella agri, Isolated from Landfill Soil.</title>
        <authorList>
            <person name="Kim J."/>
            <person name="Jung J."/>
            <person name="Sung J.S."/>
            <person name="Chun J."/>
            <person name="Park W."/>
        </authorList>
    </citation>
    <scope>NUCLEOTIDE SEQUENCE [LARGE SCALE GENOMIC DNA]</scope>
    <source>
        <strain evidence="3 4">BL06</strain>
    </source>
</reference>
<evidence type="ECO:0000313" key="4">
    <source>
        <dbReference type="Proteomes" id="UP000035062"/>
    </source>
</evidence>
<evidence type="ECO:0000313" key="3">
    <source>
        <dbReference type="EMBL" id="EIW88706.1"/>
    </source>
</evidence>
<dbReference type="GO" id="GO:0030288">
    <property type="term" value="C:outer membrane-bounded periplasmic space"/>
    <property type="evidence" value="ECO:0007669"/>
    <property type="project" value="TreeGrafter"/>
</dbReference>
<keyword evidence="4" id="KW-1185">Reference proteome</keyword>
<protein>
    <submittedName>
        <fullName evidence="3">Peptidase S41</fullName>
    </submittedName>
</protein>
<dbReference type="InterPro" id="IPR001478">
    <property type="entry name" value="PDZ"/>
</dbReference>
<dbReference type="Proteomes" id="UP000035062">
    <property type="component" value="Unassembled WGS sequence"/>
</dbReference>
<dbReference type="Pfam" id="PF17820">
    <property type="entry name" value="PDZ_6"/>
    <property type="match status" value="1"/>
</dbReference>
<dbReference type="STRING" id="1195246.AGRI_07970"/>
<dbReference type="Gene3D" id="3.90.226.10">
    <property type="entry name" value="2-enoyl-CoA Hydratase, Chain A, domain 1"/>
    <property type="match status" value="1"/>
</dbReference>
<dbReference type="PROSITE" id="PS51257">
    <property type="entry name" value="PROKAR_LIPOPROTEIN"/>
    <property type="match status" value="1"/>
</dbReference>
<dbReference type="eggNOG" id="COG0793">
    <property type="taxonomic scope" value="Bacteria"/>
</dbReference>
<dbReference type="InterPro" id="IPR041489">
    <property type="entry name" value="PDZ_6"/>
</dbReference>